<organism evidence="1 2">
    <name type="scientific">Rubripirellula obstinata</name>
    <dbReference type="NCBI Taxonomy" id="406547"/>
    <lineage>
        <taxon>Bacteria</taxon>
        <taxon>Pseudomonadati</taxon>
        <taxon>Planctomycetota</taxon>
        <taxon>Planctomycetia</taxon>
        <taxon>Pirellulales</taxon>
        <taxon>Pirellulaceae</taxon>
        <taxon>Rubripirellula</taxon>
    </lineage>
</organism>
<gene>
    <name evidence="1" type="ORF">LF1_54500</name>
</gene>
<dbReference type="Proteomes" id="UP000322699">
    <property type="component" value="Unassembled WGS sequence"/>
</dbReference>
<protein>
    <submittedName>
        <fullName evidence="1">Uncharacterized protein</fullName>
    </submittedName>
</protein>
<dbReference type="AlphaFoldDB" id="A0A5B1CAU3"/>
<reference evidence="1 2" key="1">
    <citation type="submission" date="2019-08" db="EMBL/GenBank/DDBJ databases">
        <title>Deep-cultivation of Planctomycetes and their phenomic and genomic characterization uncovers novel biology.</title>
        <authorList>
            <person name="Wiegand S."/>
            <person name="Jogler M."/>
            <person name="Boedeker C."/>
            <person name="Pinto D."/>
            <person name="Vollmers J."/>
            <person name="Rivas-Marin E."/>
            <person name="Kohn T."/>
            <person name="Peeters S.H."/>
            <person name="Heuer A."/>
            <person name="Rast P."/>
            <person name="Oberbeckmann S."/>
            <person name="Bunk B."/>
            <person name="Jeske O."/>
            <person name="Meyerdierks A."/>
            <person name="Storesund J.E."/>
            <person name="Kallscheuer N."/>
            <person name="Luecker S."/>
            <person name="Lage O.M."/>
            <person name="Pohl T."/>
            <person name="Merkel B.J."/>
            <person name="Hornburger P."/>
            <person name="Mueller R.-W."/>
            <person name="Bruemmer F."/>
            <person name="Labrenz M."/>
            <person name="Spormann A.M."/>
            <person name="Op Den Camp H."/>
            <person name="Overmann J."/>
            <person name="Amann R."/>
            <person name="Jetten M.S.M."/>
            <person name="Mascher T."/>
            <person name="Medema M.H."/>
            <person name="Devos D.P."/>
            <person name="Kaster A.-K."/>
            <person name="Ovreas L."/>
            <person name="Rohde M."/>
            <person name="Galperin M.Y."/>
            <person name="Jogler C."/>
        </authorList>
    </citation>
    <scope>NUCLEOTIDE SEQUENCE [LARGE SCALE GENOMIC DNA]</scope>
    <source>
        <strain evidence="1 2">LF1</strain>
    </source>
</reference>
<proteinExistence type="predicted"/>
<name>A0A5B1CAU3_9BACT</name>
<evidence type="ECO:0000313" key="1">
    <source>
        <dbReference type="EMBL" id="KAA1257301.1"/>
    </source>
</evidence>
<evidence type="ECO:0000313" key="2">
    <source>
        <dbReference type="Proteomes" id="UP000322699"/>
    </source>
</evidence>
<comment type="caution">
    <text evidence="1">The sequence shown here is derived from an EMBL/GenBank/DDBJ whole genome shotgun (WGS) entry which is preliminary data.</text>
</comment>
<keyword evidence="2" id="KW-1185">Reference proteome</keyword>
<dbReference type="EMBL" id="VRLW01000003">
    <property type="protein sequence ID" value="KAA1257301.1"/>
    <property type="molecule type" value="Genomic_DNA"/>
</dbReference>
<sequence length="83" mass="9588">MHRSTACTLFPDGQLHSPYPVIPDVIPLWIASRLVVQYLFPRRNAVSTFCSVANVFRFIYSGYTRSPNAQRRMDDWARKKGRG</sequence>
<accession>A0A5B1CAU3</accession>